<protein>
    <submittedName>
        <fullName evidence="1">Uncharacterized protein</fullName>
    </submittedName>
</protein>
<dbReference type="AlphaFoldDB" id="B3ENX5"/>
<dbReference type="EMBL" id="CP001101">
    <property type="protein sequence ID" value="ACE03752.1"/>
    <property type="molecule type" value="Genomic_DNA"/>
</dbReference>
<dbReference type="KEGG" id="cpb:Cphamn1_0801"/>
<reference evidence="1" key="1">
    <citation type="submission" date="2008-06" db="EMBL/GenBank/DDBJ databases">
        <title>Complete sequence of Chlorobium phaeobacteroides BS1.</title>
        <authorList>
            <consortium name="US DOE Joint Genome Institute"/>
            <person name="Lucas S."/>
            <person name="Copeland A."/>
            <person name="Lapidus A."/>
            <person name="Glavina del Rio T."/>
            <person name="Dalin E."/>
            <person name="Tice H."/>
            <person name="Bruce D."/>
            <person name="Goodwin L."/>
            <person name="Pitluck S."/>
            <person name="Schmutz J."/>
            <person name="Larimer F."/>
            <person name="Land M."/>
            <person name="Hauser L."/>
            <person name="Kyrpides N."/>
            <person name="Ovchinnikova G."/>
            <person name="Li T."/>
            <person name="Liu Z."/>
            <person name="Zhao F."/>
            <person name="Overmann J."/>
            <person name="Bryant D.A."/>
            <person name="Richardson P."/>
        </authorList>
    </citation>
    <scope>NUCLEOTIDE SEQUENCE [LARGE SCALE GENOMIC DNA]</scope>
    <source>
        <strain evidence="1">BS1</strain>
    </source>
</reference>
<accession>B3ENX5</accession>
<gene>
    <name evidence="1" type="ordered locus">Cphamn1_0801</name>
</gene>
<evidence type="ECO:0000313" key="1">
    <source>
        <dbReference type="EMBL" id="ACE03752.1"/>
    </source>
</evidence>
<dbReference type="HOGENOM" id="CLU_1000013_0_0_10"/>
<sequence length="278" mass="30411">MTQPSFTRSILVSPAINFGHGPQDHMFFSKELSIEVDANMRSLVISQDSAGKIPAGILDFVRISVTGPDGKTLQAELNHNDHYDQPLGEQYVLSNILYFKPGTNRIRFEFWSHYAPPGPNYASTAVFLVQFVDDTDNDDDNEGGGCEPGNPDCKNRVQVTQSIAGHHMPVAGSFLTRTVRLHVPKAGSRVVMSTDHTGSSPFGIDDWVNVTVKTPSGKVHKGRISENDAFGKKIGEQWVLSNIIPFEAGCHEITCELWNQFVPPGSNAGSSAIWLVST</sequence>
<organism evidence="1">
    <name type="scientific">Chlorobium phaeobacteroides (strain BS1)</name>
    <dbReference type="NCBI Taxonomy" id="331678"/>
    <lineage>
        <taxon>Bacteria</taxon>
        <taxon>Pseudomonadati</taxon>
        <taxon>Chlorobiota</taxon>
        <taxon>Chlorobiia</taxon>
        <taxon>Chlorobiales</taxon>
        <taxon>Chlorobiaceae</taxon>
        <taxon>Chlorobium/Pelodictyon group</taxon>
        <taxon>Chlorobium</taxon>
    </lineage>
</organism>
<name>B3ENX5_CHLPB</name>
<proteinExistence type="predicted"/>